<feature type="compositionally biased region" description="Acidic residues" evidence="1">
    <location>
        <begin position="1"/>
        <end position="12"/>
    </location>
</feature>
<dbReference type="KEGG" id="pti:PHATR_43894"/>
<dbReference type="PaxDb" id="2850-Phatr43894"/>
<gene>
    <name evidence="2" type="ORF">PHATR_43894</name>
</gene>
<dbReference type="AlphaFoldDB" id="B5Y4P5"/>
<feature type="compositionally biased region" description="Acidic residues" evidence="1">
    <location>
        <begin position="34"/>
        <end position="45"/>
    </location>
</feature>
<dbReference type="HOGENOM" id="CLU_601984_0_0_1"/>
<dbReference type="GeneID" id="7204304"/>
<reference evidence="3" key="2">
    <citation type="submission" date="2008-08" db="EMBL/GenBank/DDBJ databases">
        <authorList>
            <consortium name="Diatom Consortium"/>
            <person name="Grigoriev I."/>
            <person name="Grimwood J."/>
            <person name="Kuo A."/>
            <person name="Otillar R.P."/>
            <person name="Salamov A."/>
            <person name="Detter J.C."/>
            <person name="Lindquist E."/>
            <person name="Shapiro H."/>
            <person name="Lucas S."/>
            <person name="Glavina del Rio T."/>
            <person name="Pitluck S."/>
            <person name="Rokhsar D."/>
            <person name="Bowler C."/>
        </authorList>
    </citation>
    <scope>GENOME REANNOTATION</scope>
    <source>
        <strain evidence="3">CCAP 1055/1</strain>
    </source>
</reference>
<proteinExistence type="predicted"/>
<evidence type="ECO:0000313" key="3">
    <source>
        <dbReference type="Proteomes" id="UP000000759"/>
    </source>
</evidence>
<evidence type="ECO:0000313" key="2">
    <source>
        <dbReference type="EMBL" id="ACI65517.1"/>
    </source>
</evidence>
<keyword evidence="3" id="KW-1185">Reference proteome</keyword>
<feature type="compositionally biased region" description="Acidic residues" evidence="1">
    <location>
        <begin position="86"/>
        <end position="97"/>
    </location>
</feature>
<dbReference type="RefSeq" id="XP_002186047.1">
    <property type="nucleotide sequence ID" value="XM_002186011.1"/>
</dbReference>
<organism evidence="2 3">
    <name type="scientific">Phaeodactylum tricornutum (strain CCAP 1055/1)</name>
    <dbReference type="NCBI Taxonomy" id="556484"/>
    <lineage>
        <taxon>Eukaryota</taxon>
        <taxon>Sar</taxon>
        <taxon>Stramenopiles</taxon>
        <taxon>Ochrophyta</taxon>
        <taxon>Bacillariophyta</taxon>
        <taxon>Bacillariophyceae</taxon>
        <taxon>Bacillariophycidae</taxon>
        <taxon>Naviculales</taxon>
        <taxon>Phaeodactylaceae</taxon>
        <taxon>Phaeodactylum</taxon>
    </lineage>
</organism>
<reference evidence="2 3" key="1">
    <citation type="journal article" date="2008" name="Nature">
        <title>The Phaeodactylum genome reveals the evolutionary history of diatom genomes.</title>
        <authorList>
            <person name="Bowler C."/>
            <person name="Allen A.E."/>
            <person name="Badger J.H."/>
            <person name="Grimwood J."/>
            <person name="Jabbari K."/>
            <person name="Kuo A."/>
            <person name="Maheswari U."/>
            <person name="Martens C."/>
            <person name="Maumus F."/>
            <person name="Otillar R.P."/>
            <person name="Rayko E."/>
            <person name="Salamov A."/>
            <person name="Vandepoele K."/>
            <person name="Beszteri B."/>
            <person name="Gruber A."/>
            <person name="Heijde M."/>
            <person name="Katinka M."/>
            <person name="Mock T."/>
            <person name="Valentin K."/>
            <person name="Verret F."/>
            <person name="Berges J.A."/>
            <person name="Brownlee C."/>
            <person name="Cadoret J.P."/>
            <person name="Chiovitti A."/>
            <person name="Choi C.J."/>
            <person name="Coesel S."/>
            <person name="De Martino A."/>
            <person name="Detter J.C."/>
            <person name="Durkin C."/>
            <person name="Falciatore A."/>
            <person name="Fournet J."/>
            <person name="Haruta M."/>
            <person name="Huysman M.J."/>
            <person name="Jenkins B.D."/>
            <person name="Jiroutova K."/>
            <person name="Jorgensen R.E."/>
            <person name="Joubert Y."/>
            <person name="Kaplan A."/>
            <person name="Kroger N."/>
            <person name="Kroth P.G."/>
            <person name="La Roche J."/>
            <person name="Lindquist E."/>
            <person name="Lommer M."/>
            <person name="Martin-Jezequel V."/>
            <person name="Lopez P.J."/>
            <person name="Lucas S."/>
            <person name="Mangogna M."/>
            <person name="McGinnis K."/>
            <person name="Medlin L.K."/>
            <person name="Montsant A."/>
            <person name="Oudot-Le Secq M.P."/>
            <person name="Napoli C."/>
            <person name="Obornik M."/>
            <person name="Parker M.S."/>
            <person name="Petit J.L."/>
            <person name="Porcel B.M."/>
            <person name="Poulsen N."/>
            <person name="Robison M."/>
            <person name="Rychlewski L."/>
            <person name="Rynearson T.A."/>
            <person name="Schmutz J."/>
            <person name="Shapiro H."/>
            <person name="Siaut M."/>
            <person name="Stanley M."/>
            <person name="Sussman M.R."/>
            <person name="Taylor A.R."/>
            <person name="Vardi A."/>
            <person name="von Dassow P."/>
            <person name="Vyverman W."/>
            <person name="Willis A."/>
            <person name="Wyrwicz L.S."/>
            <person name="Rokhsar D.S."/>
            <person name="Weissenbach J."/>
            <person name="Armbrust E.V."/>
            <person name="Green B.R."/>
            <person name="Van de Peer Y."/>
            <person name="Grigoriev I.V."/>
        </authorList>
    </citation>
    <scope>NUCLEOTIDE SEQUENCE [LARGE SCALE GENOMIC DNA]</scope>
    <source>
        <strain evidence="2 3">CCAP 1055/1</strain>
    </source>
</reference>
<dbReference type="InParanoid" id="B5Y4P5"/>
<evidence type="ECO:0008006" key="4">
    <source>
        <dbReference type="Google" id="ProtNLM"/>
    </source>
</evidence>
<feature type="region of interest" description="Disordered" evidence="1">
    <location>
        <begin position="1"/>
        <end position="110"/>
    </location>
</feature>
<name>B5Y4P5_PHATC</name>
<feature type="compositionally biased region" description="Basic and acidic residues" evidence="1">
    <location>
        <begin position="57"/>
        <end position="77"/>
    </location>
</feature>
<evidence type="ECO:0000256" key="1">
    <source>
        <dbReference type="SAM" id="MobiDB-lite"/>
    </source>
</evidence>
<dbReference type="Proteomes" id="UP000000759">
    <property type="component" value="Chromosome 3"/>
</dbReference>
<accession>B5Y4P5</accession>
<sequence length="415" mass="46221">MSEFSDSDSDSSDIEHMFRKARNNPRTKPASLDDQGEGESSDDAGVEIHSHRKKSKPTVEEKLASLNRERSEQDQRRHLSNRTLGSDDEDDADDGDEKVDHVNLPQRNDINGKTSNIEIIEVLDETDEQQQTSTAHAHKDVTILLDDSSDEDESNPIVLTKSVEDLERQGVKDQAALAALQQAQEALSSIRKAQHESQVEESFLDHSVTHQIGLDHHKRIMHRLSQKGQPQQSQEGIDLAMLYNLQQEFFASSTKTRPTTQKRTNTGGTLRLKIRATYSRQGIAERTEDTILEKVNEQDTFHTVAKQFLHQVGLHPSITTVFFRLNGKAVQSTRTPAAYGLSNLLFVVLEASVLLSTFVTPPASATPKANVGPMLRLILRCAAHEGSKGDSHIFERTVFGTAGPVKHELDYPPVL</sequence>
<dbReference type="EMBL" id="CP001142">
    <property type="protein sequence ID" value="ACI65517.1"/>
    <property type="molecule type" value="Genomic_DNA"/>
</dbReference>
<protein>
    <recommendedName>
        <fullName evidence="4">Rad60/SUMO-like domain-containing protein</fullName>
    </recommendedName>
</protein>